<evidence type="ECO:0000256" key="1">
    <source>
        <dbReference type="PROSITE-ProRule" id="PRU01077"/>
    </source>
</evidence>
<organism evidence="4 5">
    <name type="scientific">Myripristis murdjan</name>
    <name type="common">pinecone soldierfish</name>
    <dbReference type="NCBI Taxonomy" id="586833"/>
    <lineage>
        <taxon>Eukaryota</taxon>
        <taxon>Metazoa</taxon>
        <taxon>Chordata</taxon>
        <taxon>Craniata</taxon>
        <taxon>Vertebrata</taxon>
        <taxon>Euteleostomi</taxon>
        <taxon>Actinopterygii</taxon>
        <taxon>Neopterygii</taxon>
        <taxon>Teleostei</taxon>
        <taxon>Neoteleostei</taxon>
        <taxon>Acanthomorphata</taxon>
        <taxon>Holocentriformes</taxon>
        <taxon>Holocentridae</taxon>
        <taxon>Myripristis</taxon>
    </lineage>
</organism>
<dbReference type="SUPFAM" id="SSF103657">
    <property type="entry name" value="BAR/IMD domain-like"/>
    <property type="match status" value="1"/>
</dbReference>
<dbReference type="Pfam" id="PF00611">
    <property type="entry name" value="FCH"/>
    <property type="match status" value="1"/>
</dbReference>
<protein>
    <recommendedName>
        <fullName evidence="3">F-BAR domain-containing protein</fullName>
    </recommendedName>
</protein>
<evidence type="ECO:0000256" key="2">
    <source>
        <dbReference type="SAM" id="Coils"/>
    </source>
</evidence>
<feature type="coiled-coil region" evidence="2">
    <location>
        <begin position="98"/>
        <end position="158"/>
    </location>
</feature>
<reference evidence="4" key="2">
    <citation type="submission" date="2025-08" db="UniProtKB">
        <authorList>
            <consortium name="Ensembl"/>
        </authorList>
    </citation>
    <scope>IDENTIFICATION</scope>
</reference>
<dbReference type="InParanoid" id="A0A667YSK8"/>
<proteinExistence type="predicted"/>
<name>A0A667YSK8_9TELE</name>
<keyword evidence="5" id="KW-1185">Reference proteome</keyword>
<feature type="domain" description="F-BAR" evidence="3">
    <location>
        <begin position="1"/>
        <end position="176"/>
    </location>
</feature>
<reference evidence="4" key="3">
    <citation type="submission" date="2025-09" db="UniProtKB">
        <authorList>
            <consortium name="Ensembl"/>
        </authorList>
    </citation>
    <scope>IDENTIFICATION</scope>
</reference>
<evidence type="ECO:0000313" key="5">
    <source>
        <dbReference type="Proteomes" id="UP000472263"/>
    </source>
</evidence>
<dbReference type="InterPro" id="IPR031160">
    <property type="entry name" value="F_BAR_dom"/>
</dbReference>
<keyword evidence="1 2" id="KW-0175">Coiled coil</keyword>
<dbReference type="GeneTree" id="ENSGT00940000154997"/>
<reference evidence="4" key="1">
    <citation type="submission" date="2019-06" db="EMBL/GenBank/DDBJ databases">
        <authorList>
            <consortium name="Wellcome Sanger Institute Data Sharing"/>
        </authorList>
    </citation>
    <scope>NUCLEOTIDE SEQUENCE [LARGE SCALE GENOMIC DNA]</scope>
</reference>
<accession>A0A667YSK8</accession>
<dbReference type="PROSITE" id="PS51741">
    <property type="entry name" value="F_BAR"/>
    <property type="match status" value="1"/>
</dbReference>
<dbReference type="Ensembl" id="ENSMMDT00005027355.1">
    <property type="protein sequence ID" value="ENSMMDP00005026799.1"/>
    <property type="gene ID" value="ENSMMDG00005012761.1"/>
</dbReference>
<evidence type="ECO:0000313" key="4">
    <source>
        <dbReference type="Ensembl" id="ENSMMDP00005026799.1"/>
    </source>
</evidence>
<dbReference type="AlphaFoldDB" id="A0A667YSK8"/>
<dbReference type="InterPro" id="IPR001060">
    <property type="entry name" value="FCH_dom"/>
</dbReference>
<dbReference type="InterPro" id="IPR027267">
    <property type="entry name" value="AH/BAR_dom_sf"/>
</dbReference>
<sequence length="176" mass="20351">MGFGRDLRNSHEGLLKLQDWELKLLETVKRFMTLRVKSDKEYAALLLSLSQQSERPDTADYVSTVSKSWAQVVRQTEQLGHVMRSHADELNCGPLHRLAALIRDKQQVKKSYQNLHQQLESQHHKVTRSDLDKLKATYRQLSRDATAAKDKYREALAKGQPLFFYCLITCCALQSY</sequence>
<dbReference type="Proteomes" id="UP000472263">
    <property type="component" value="Chromosome 12"/>
</dbReference>
<dbReference type="Gene3D" id="1.20.1270.60">
    <property type="entry name" value="Arfaptin homology (AH) domain/BAR domain"/>
    <property type="match status" value="1"/>
</dbReference>
<evidence type="ECO:0000259" key="3">
    <source>
        <dbReference type="PROSITE" id="PS51741"/>
    </source>
</evidence>
<dbReference type="SMART" id="SM00055">
    <property type="entry name" value="FCH"/>
    <property type="match status" value="1"/>
</dbReference>